<dbReference type="RefSeq" id="WP_048859675.1">
    <property type="nucleotide sequence ID" value="NZ_BANB01000024.1"/>
</dbReference>
<dbReference type="PANTHER" id="PTHR20854:SF4">
    <property type="entry name" value="INOSITOL-1-MONOPHOSPHATASE-RELATED"/>
    <property type="match status" value="1"/>
</dbReference>
<dbReference type="GO" id="GO:0007165">
    <property type="term" value="P:signal transduction"/>
    <property type="evidence" value="ECO:0007669"/>
    <property type="project" value="TreeGrafter"/>
</dbReference>
<evidence type="ECO:0000313" key="3">
    <source>
        <dbReference type="EMBL" id="GAN75926.1"/>
    </source>
</evidence>
<keyword evidence="2" id="KW-0460">Magnesium</keyword>
<accession>A0A0D6P3K5</accession>
<keyword evidence="2" id="KW-0479">Metal-binding</keyword>
<organism evidence="3 4">
    <name type="scientific">Acidisphaera rubrifaciens HS-AP3</name>
    <dbReference type="NCBI Taxonomy" id="1231350"/>
    <lineage>
        <taxon>Bacteria</taxon>
        <taxon>Pseudomonadati</taxon>
        <taxon>Pseudomonadota</taxon>
        <taxon>Alphaproteobacteria</taxon>
        <taxon>Acetobacterales</taxon>
        <taxon>Acetobacteraceae</taxon>
        <taxon>Acidisphaera</taxon>
    </lineage>
</organism>
<keyword evidence="4" id="KW-1185">Reference proteome</keyword>
<protein>
    <submittedName>
        <fullName evidence="3">Inositol monophosphatase</fullName>
    </submittedName>
</protein>
<comment type="caution">
    <text evidence="3">The sequence shown here is derived from an EMBL/GenBank/DDBJ whole genome shotgun (WGS) entry which is preliminary data.</text>
</comment>
<dbReference type="PRINTS" id="PR00377">
    <property type="entry name" value="IMPHPHTASES"/>
</dbReference>
<dbReference type="Gene3D" id="3.40.190.80">
    <property type="match status" value="1"/>
</dbReference>
<feature type="binding site" evidence="2">
    <location>
        <position position="222"/>
    </location>
    <ligand>
        <name>Mg(2+)</name>
        <dbReference type="ChEBI" id="CHEBI:18420"/>
        <label>1</label>
        <note>catalytic</note>
    </ligand>
</feature>
<feature type="binding site" evidence="2">
    <location>
        <position position="94"/>
    </location>
    <ligand>
        <name>Mg(2+)</name>
        <dbReference type="ChEBI" id="CHEBI:18420"/>
        <label>1</label>
        <note>catalytic</note>
    </ligand>
</feature>
<reference evidence="3 4" key="1">
    <citation type="submission" date="2012-11" db="EMBL/GenBank/DDBJ databases">
        <title>Whole genome sequence of Acidisphaera rubrifaciens HS-AP3.</title>
        <authorList>
            <person name="Azuma Y."/>
            <person name="Higashiura N."/>
            <person name="Hirakawa H."/>
            <person name="Matsushita K."/>
        </authorList>
    </citation>
    <scope>NUCLEOTIDE SEQUENCE [LARGE SCALE GENOMIC DNA]</scope>
    <source>
        <strain evidence="3 4">HS-AP3</strain>
    </source>
</reference>
<gene>
    <name evidence="3" type="ORF">Asru_0024_09</name>
</gene>
<dbReference type="PANTHER" id="PTHR20854">
    <property type="entry name" value="INOSITOL MONOPHOSPHATASE"/>
    <property type="match status" value="1"/>
</dbReference>
<dbReference type="EMBL" id="BANB01000024">
    <property type="protein sequence ID" value="GAN75926.1"/>
    <property type="molecule type" value="Genomic_DNA"/>
</dbReference>
<dbReference type="InterPro" id="IPR000760">
    <property type="entry name" value="Inositol_monophosphatase-like"/>
</dbReference>
<dbReference type="Proteomes" id="UP000032680">
    <property type="component" value="Unassembled WGS sequence"/>
</dbReference>
<name>A0A0D6P3K5_9PROT</name>
<comment type="cofactor">
    <cofactor evidence="2">
        <name>Mg(2+)</name>
        <dbReference type="ChEBI" id="CHEBI:18420"/>
    </cofactor>
</comment>
<feature type="binding site" evidence="2">
    <location>
        <position position="97"/>
    </location>
    <ligand>
        <name>Mg(2+)</name>
        <dbReference type="ChEBI" id="CHEBI:18420"/>
        <label>1</label>
        <note>catalytic</note>
    </ligand>
</feature>
<feature type="binding site" evidence="2">
    <location>
        <position position="71"/>
    </location>
    <ligand>
        <name>Mg(2+)</name>
        <dbReference type="ChEBI" id="CHEBI:18420"/>
        <label>1</label>
        <note>catalytic</note>
    </ligand>
</feature>
<dbReference type="GO" id="GO:0006020">
    <property type="term" value="P:inositol metabolic process"/>
    <property type="evidence" value="ECO:0007669"/>
    <property type="project" value="TreeGrafter"/>
</dbReference>
<evidence type="ECO:0000256" key="1">
    <source>
        <dbReference type="ARBA" id="ARBA00009759"/>
    </source>
</evidence>
<sequence>MITHDELQALAALLRHAARTEVLPRFGRLSADEVRAKSGPLDLVTVADEAAERVITAGLRARFPDALIVGEEAASADPGLLDRLGDAPLAFVVDPIDGTYNYQAGVPVFAVMAAAIEGGRVTAAAILDPTSDCAACALAGQGAWLQGADGRRALRVATPAPVAAMSGMPSWQFMTEPRRSTVLANLPRFAATWNYRCAGHEYRLAAGGHCHFLLYNKLLPWDHAPGWLLHREAGGHAARLDGSPYTPAHTTGGLLCAPDAASWAAIREALLPGGT</sequence>
<dbReference type="GO" id="GO:0008934">
    <property type="term" value="F:inositol monophosphate 1-phosphatase activity"/>
    <property type="evidence" value="ECO:0007669"/>
    <property type="project" value="TreeGrafter"/>
</dbReference>
<comment type="similarity">
    <text evidence="1">Belongs to the inositol monophosphatase superfamily.</text>
</comment>
<dbReference type="GO" id="GO:0046872">
    <property type="term" value="F:metal ion binding"/>
    <property type="evidence" value="ECO:0007669"/>
    <property type="project" value="UniProtKB-KW"/>
</dbReference>
<dbReference type="Gene3D" id="3.30.540.10">
    <property type="entry name" value="Fructose-1,6-Bisphosphatase, subunit A, domain 1"/>
    <property type="match status" value="1"/>
</dbReference>
<dbReference type="SUPFAM" id="SSF56655">
    <property type="entry name" value="Carbohydrate phosphatase"/>
    <property type="match status" value="1"/>
</dbReference>
<dbReference type="AlphaFoldDB" id="A0A0D6P3K5"/>
<proteinExistence type="inferred from homology"/>
<evidence type="ECO:0000313" key="4">
    <source>
        <dbReference type="Proteomes" id="UP000032680"/>
    </source>
</evidence>
<feature type="binding site" evidence="2">
    <location>
        <position position="96"/>
    </location>
    <ligand>
        <name>Mg(2+)</name>
        <dbReference type="ChEBI" id="CHEBI:18420"/>
        <label>1</label>
        <note>catalytic</note>
    </ligand>
</feature>
<dbReference type="Pfam" id="PF00459">
    <property type="entry name" value="Inositol_P"/>
    <property type="match status" value="1"/>
</dbReference>
<evidence type="ECO:0000256" key="2">
    <source>
        <dbReference type="PIRSR" id="PIRSR600760-2"/>
    </source>
</evidence>